<proteinExistence type="predicted"/>
<dbReference type="EMBL" id="SGWX01000001">
    <property type="protein sequence ID" value="RZS62001.1"/>
    <property type="molecule type" value="Genomic_DNA"/>
</dbReference>
<dbReference type="Pfam" id="PF02743">
    <property type="entry name" value="dCache_1"/>
    <property type="match status" value="1"/>
</dbReference>
<dbReference type="PANTHER" id="PTHR43156">
    <property type="entry name" value="STAGE II SPORULATION PROTEIN E-RELATED"/>
    <property type="match status" value="1"/>
</dbReference>
<dbReference type="InterPro" id="IPR033479">
    <property type="entry name" value="dCache_1"/>
</dbReference>
<evidence type="ECO:0000256" key="4">
    <source>
        <dbReference type="ARBA" id="ARBA00022801"/>
    </source>
</evidence>
<keyword evidence="6" id="KW-0472">Membrane</keyword>
<keyword evidence="4" id="KW-0378">Hydrolase</keyword>
<keyword evidence="9" id="KW-1185">Reference proteome</keyword>
<sequence length="701" mass="76066">MRFGTRLLAVILIVATVAMGTIFAFSYSEMRALSRASQEINAEVSDVTLRRSQDKLTYQAKSYLSLLATAQATRYDVAITRVKDDIANITRYMEELYAQPDSFANALPTPGTDELDGLSLGVHIPSTVARTPQVDDELELVRNSFYLIRMLIQANPTIMSAYVGTASGIMFQLADSPREHAPDWDPRARPWFEIASATDGLAWTDVYPDAVTGEPHVTGAQAFRHPDGTIAGVVAADIPLAKVDVDLRALQIGETGRAFLVDAAGNVIVDTNLTAAQLQDQAAVRSRYADVLAVKGQSLRGRITAAIDGTAYHIAYAPMAATGWSLGFAVPVHEIETNARQLEAVVRDKADEAQTRIQEQLAAERRRFAVIFPSVLALVALLSIAVSRSITKPITTLAAGVAEVGSGNLDAKVDVRSNDEIGELATGFNQMTANLKQRASDLARVTAEKERINSDLRIATDIQDDMLPKIFPPYSDRDDLHLATFMLPAKEVGGDFYDFFFLDEEETKIALVIADVSGKSVPAALFMVIAKTLIKNNMHLPPAQVLSTVNNLLVADNNSSMFVTTYYSVLDLTTGEYCYASAGHNPPVLYRAASRKIAYLEVPKAPPLGVFAGKSFVTQSLRLEPGDALLLYTDGVTEAFNRTSQMYGSDRLLDDLSALVDQPAHAVVDSVYAAVETFADGEEQSDDITMLFCRYAGPATA</sequence>
<evidence type="ECO:0000256" key="3">
    <source>
        <dbReference type="ARBA" id="ARBA00022692"/>
    </source>
</evidence>
<dbReference type="InterPro" id="IPR003660">
    <property type="entry name" value="HAMP_dom"/>
</dbReference>
<evidence type="ECO:0000256" key="2">
    <source>
        <dbReference type="ARBA" id="ARBA00022475"/>
    </source>
</evidence>
<feature type="domain" description="HAMP" evidence="7">
    <location>
        <begin position="388"/>
        <end position="440"/>
    </location>
</feature>
<evidence type="ECO:0000256" key="5">
    <source>
        <dbReference type="ARBA" id="ARBA00022989"/>
    </source>
</evidence>
<dbReference type="RefSeq" id="WP_130415110.1">
    <property type="nucleotide sequence ID" value="NZ_SGWX01000001.1"/>
</dbReference>
<reference evidence="8 9" key="1">
    <citation type="submission" date="2019-02" db="EMBL/GenBank/DDBJ databases">
        <title>Sequencing the genomes of 1000 actinobacteria strains.</title>
        <authorList>
            <person name="Klenk H.-P."/>
        </authorList>
    </citation>
    <scope>NUCLEOTIDE SEQUENCE [LARGE SCALE GENOMIC DNA]</scope>
    <source>
        <strain evidence="8 9">DSM 16932</strain>
    </source>
</reference>
<name>A0A4Q7M3T1_9MICO</name>
<evidence type="ECO:0000313" key="9">
    <source>
        <dbReference type="Proteomes" id="UP000293852"/>
    </source>
</evidence>
<dbReference type="CDD" id="cd18773">
    <property type="entry name" value="PDC1_HK_sensor"/>
    <property type="match status" value="1"/>
</dbReference>
<accession>A0A4Q7M3T1</accession>
<dbReference type="InterPro" id="IPR029151">
    <property type="entry name" value="Sensor-like_sf"/>
</dbReference>
<dbReference type="SMART" id="SM00331">
    <property type="entry name" value="PP2C_SIG"/>
    <property type="match status" value="1"/>
</dbReference>
<dbReference type="Gene3D" id="3.60.40.10">
    <property type="entry name" value="PPM-type phosphatase domain"/>
    <property type="match status" value="1"/>
</dbReference>
<dbReference type="InterPro" id="IPR036457">
    <property type="entry name" value="PPM-type-like_dom_sf"/>
</dbReference>
<dbReference type="CDD" id="cd06225">
    <property type="entry name" value="HAMP"/>
    <property type="match status" value="1"/>
</dbReference>
<dbReference type="Pfam" id="PF00672">
    <property type="entry name" value="HAMP"/>
    <property type="match status" value="1"/>
</dbReference>
<dbReference type="Gene3D" id="6.10.340.10">
    <property type="match status" value="1"/>
</dbReference>
<dbReference type="InterPro" id="IPR001932">
    <property type="entry name" value="PPM-type_phosphatase-like_dom"/>
</dbReference>
<evidence type="ECO:0000259" key="7">
    <source>
        <dbReference type="PROSITE" id="PS50885"/>
    </source>
</evidence>
<dbReference type="Pfam" id="PF07228">
    <property type="entry name" value="SpoIIE"/>
    <property type="match status" value="1"/>
</dbReference>
<gene>
    <name evidence="8" type="ORF">EV386_2318</name>
</gene>
<dbReference type="InterPro" id="IPR052016">
    <property type="entry name" value="Bact_Sigma-Reg"/>
</dbReference>
<keyword evidence="3" id="KW-0812">Transmembrane</keyword>
<evidence type="ECO:0000256" key="1">
    <source>
        <dbReference type="ARBA" id="ARBA00004651"/>
    </source>
</evidence>
<dbReference type="SMART" id="SM00304">
    <property type="entry name" value="HAMP"/>
    <property type="match status" value="1"/>
</dbReference>
<evidence type="ECO:0000256" key="6">
    <source>
        <dbReference type="ARBA" id="ARBA00023136"/>
    </source>
</evidence>
<organism evidence="8 9">
    <name type="scientific">Xylanimonas ulmi</name>
    <dbReference type="NCBI Taxonomy" id="228973"/>
    <lineage>
        <taxon>Bacteria</taxon>
        <taxon>Bacillati</taxon>
        <taxon>Actinomycetota</taxon>
        <taxon>Actinomycetes</taxon>
        <taxon>Micrococcales</taxon>
        <taxon>Promicromonosporaceae</taxon>
        <taxon>Xylanimonas</taxon>
    </lineage>
</organism>
<dbReference type="SUPFAM" id="SSF81606">
    <property type="entry name" value="PP2C-like"/>
    <property type="match status" value="1"/>
</dbReference>
<dbReference type="SUPFAM" id="SSF158472">
    <property type="entry name" value="HAMP domain-like"/>
    <property type="match status" value="1"/>
</dbReference>
<evidence type="ECO:0000313" key="8">
    <source>
        <dbReference type="EMBL" id="RZS62001.1"/>
    </source>
</evidence>
<dbReference type="Proteomes" id="UP000293852">
    <property type="component" value="Unassembled WGS sequence"/>
</dbReference>
<keyword evidence="2" id="KW-1003">Cell membrane</keyword>
<dbReference type="GO" id="GO:0007165">
    <property type="term" value="P:signal transduction"/>
    <property type="evidence" value="ECO:0007669"/>
    <property type="project" value="InterPro"/>
</dbReference>
<dbReference type="CDD" id="cd12912">
    <property type="entry name" value="PDC2_MCP_like"/>
    <property type="match status" value="1"/>
</dbReference>
<protein>
    <submittedName>
        <fullName evidence="8">Sigma-B regulation protein RsbU (Phosphoserine phosphatase)</fullName>
    </submittedName>
</protein>
<dbReference type="AlphaFoldDB" id="A0A4Q7M3T1"/>
<dbReference type="SUPFAM" id="SSF103190">
    <property type="entry name" value="Sensory domain-like"/>
    <property type="match status" value="1"/>
</dbReference>
<keyword evidence="5" id="KW-1133">Transmembrane helix</keyword>
<comment type="caution">
    <text evidence="8">The sequence shown here is derived from an EMBL/GenBank/DDBJ whole genome shotgun (WGS) entry which is preliminary data.</text>
</comment>
<dbReference type="GO" id="GO:0016791">
    <property type="term" value="F:phosphatase activity"/>
    <property type="evidence" value="ECO:0007669"/>
    <property type="project" value="TreeGrafter"/>
</dbReference>
<dbReference type="OrthoDB" id="23692at2"/>
<dbReference type="PANTHER" id="PTHR43156:SF2">
    <property type="entry name" value="STAGE II SPORULATION PROTEIN E"/>
    <property type="match status" value="1"/>
</dbReference>
<dbReference type="GO" id="GO:0005886">
    <property type="term" value="C:plasma membrane"/>
    <property type="evidence" value="ECO:0007669"/>
    <property type="project" value="UniProtKB-SubCell"/>
</dbReference>
<dbReference type="Gene3D" id="3.30.450.20">
    <property type="entry name" value="PAS domain"/>
    <property type="match status" value="1"/>
</dbReference>
<dbReference type="PROSITE" id="PS50885">
    <property type="entry name" value="HAMP"/>
    <property type="match status" value="1"/>
</dbReference>
<comment type="subcellular location">
    <subcellularLocation>
        <location evidence="1">Cell membrane</location>
        <topology evidence="1">Multi-pass membrane protein</topology>
    </subcellularLocation>
</comment>